<dbReference type="InterPro" id="IPR024661">
    <property type="entry name" value="RNA_pol_III_Rpc31"/>
</dbReference>
<evidence type="ECO:0000256" key="2">
    <source>
        <dbReference type="ARBA" id="ARBA00008352"/>
    </source>
</evidence>
<feature type="region of interest" description="Disordered" evidence="4">
    <location>
        <begin position="171"/>
        <end position="272"/>
    </location>
</feature>
<evidence type="ECO:0000256" key="3">
    <source>
        <dbReference type="ARBA" id="ARBA00023242"/>
    </source>
</evidence>
<evidence type="ECO:0008006" key="7">
    <source>
        <dbReference type="Google" id="ProtNLM"/>
    </source>
</evidence>
<accession>A0ABR0DXB3</accession>
<sequence>MSRGGFGGGGAGRMGGKDLPFEVDAALEAQIAAYQYDDDDDWTKTLYPPMKVFKDFNHTANEKKLVGKWREHRAAMRNGPLFIDVPVTGKRDLAEFNAFEDVATYSSKKMKRAGGLPNLKKVPIVKELLPRELWDLVSDGEEDGDNPDATKKNLAFLKKRKLDKLAQFDEGADGDVAADDKDADEEVNEADQEGEDGVEELQDDDYEEDEDDLGNDYNGEQYFDNGDDAGDEGDDGGANEDACRETDMLASQRRVENDNHGRAERRRDADDEDVIWDRRVREEAGFEFWRLYLERRLRNALRDPAEVMCEEQERLERLRLAPTPFKKTVRGSKVSTRTKLKGNR</sequence>
<feature type="compositionally biased region" description="Acidic residues" evidence="4">
    <location>
        <begin position="171"/>
        <end position="214"/>
    </location>
</feature>
<keyword evidence="6" id="KW-1185">Reference proteome</keyword>
<dbReference type="PANTHER" id="PTHR15367">
    <property type="entry name" value="DNA-DIRECTED RNA POLYMERASE III"/>
    <property type="match status" value="1"/>
</dbReference>
<feature type="compositionally biased region" description="Basic and acidic residues" evidence="4">
    <location>
        <begin position="241"/>
        <end position="272"/>
    </location>
</feature>
<dbReference type="Pfam" id="PF11705">
    <property type="entry name" value="RNA_pol_3_Rpc31"/>
    <property type="match status" value="1"/>
</dbReference>
<comment type="similarity">
    <text evidence="2">Belongs to the eukaryotic RPC7 RNA polymerase subunit family.</text>
</comment>
<evidence type="ECO:0000256" key="1">
    <source>
        <dbReference type="ARBA" id="ARBA00004123"/>
    </source>
</evidence>
<reference evidence="5 6" key="1">
    <citation type="journal article" date="2023" name="G3 (Bethesda)">
        <title>A chromosome-level genome assembly of Zasmidium syzygii isolated from banana leaves.</title>
        <authorList>
            <person name="van Westerhoven A.C."/>
            <person name="Mehrabi R."/>
            <person name="Talebi R."/>
            <person name="Steentjes M.B.F."/>
            <person name="Corcolon B."/>
            <person name="Chong P.A."/>
            <person name="Kema G.H.J."/>
            <person name="Seidl M.F."/>
        </authorList>
    </citation>
    <scope>NUCLEOTIDE SEQUENCE [LARGE SCALE GENOMIC DNA]</scope>
    <source>
        <strain evidence="5 6">P124</strain>
    </source>
</reference>
<gene>
    <name evidence="5" type="ORF">PRZ48_014856</name>
</gene>
<evidence type="ECO:0000313" key="6">
    <source>
        <dbReference type="Proteomes" id="UP001305779"/>
    </source>
</evidence>
<feature type="compositionally biased region" description="Acidic residues" evidence="4">
    <location>
        <begin position="225"/>
        <end position="238"/>
    </location>
</feature>
<organism evidence="5 6">
    <name type="scientific">Zasmidium cellare</name>
    <name type="common">Wine cellar mold</name>
    <name type="synonym">Racodium cellare</name>
    <dbReference type="NCBI Taxonomy" id="395010"/>
    <lineage>
        <taxon>Eukaryota</taxon>
        <taxon>Fungi</taxon>
        <taxon>Dikarya</taxon>
        <taxon>Ascomycota</taxon>
        <taxon>Pezizomycotina</taxon>
        <taxon>Dothideomycetes</taxon>
        <taxon>Dothideomycetidae</taxon>
        <taxon>Mycosphaerellales</taxon>
        <taxon>Mycosphaerellaceae</taxon>
        <taxon>Zasmidium</taxon>
    </lineage>
</organism>
<comment type="subcellular location">
    <subcellularLocation>
        <location evidence="1">Nucleus</location>
    </subcellularLocation>
</comment>
<dbReference type="PANTHER" id="PTHR15367:SF2">
    <property type="entry name" value="DNA-DIRECTED RNA POLYMERASE III SUBUNIT"/>
    <property type="match status" value="1"/>
</dbReference>
<dbReference type="Proteomes" id="UP001305779">
    <property type="component" value="Unassembled WGS sequence"/>
</dbReference>
<evidence type="ECO:0000313" key="5">
    <source>
        <dbReference type="EMBL" id="KAK4493671.1"/>
    </source>
</evidence>
<dbReference type="EMBL" id="JAXOVC010000015">
    <property type="protein sequence ID" value="KAK4493671.1"/>
    <property type="molecule type" value="Genomic_DNA"/>
</dbReference>
<comment type="caution">
    <text evidence="5">The sequence shown here is derived from an EMBL/GenBank/DDBJ whole genome shotgun (WGS) entry which is preliminary data.</text>
</comment>
<keyword evidence="3" id="KW-0539">Nucleus</keyword>
<evidence type="ECO:0000256" key="4">
    <source>
        <dbReference type="SAM" id="MobiDB-lite"/>
    </source>
</evidence>
<protein>
    <recommendedName>
        <fullName evidence="7">DNA-directed RNA polymerase III subunit</fullName>
    </recommendedName>
</protein>
<name>A0ABR0DXB3_ZASCE</name>
<proteinExistence type="inferred from homology"/>